<dbReference type="EMBL" id="CP115174">
    <property type="protein sequence ID" value="WBO22694.1"/>
    <property type="molecule type" value="Genomic_DNA"/>
</dbReference>
<name>A0ABY7NRW2_9SPHN</name>
<protein>
    <submittedName>
        <fullName evidence="8">GtrA family protein</fullName>
    </submittedName>
</protein>
<feature type="transmembrane region" description="Helical" evidence="6">
    <location>
        <begin position="53"/>
        <end position="76"/>
    </location>
</feature>
<keyword evidence="3 6" id="KW-0812">Transmembrane</keyword>
<dbReference type="Proteomes" id="UP001210865">
    <property type="component" value="Chromosome"/>
</dbReference>
<feature type="transmembrane region" description="Helical" evidence="6">
    <location>
        <begin position="88"/>
        <end position="109"/>
    </location>
</feature>
<evidence type="ECO:0000259" key="7">
    <source>
        <dbReference type="Pfam" id="PF04138"/>
    </source>
</evidence>
<comment type="similarity">
    <text evidence="2">Belongs to the GtrA family.</text>
</comment>
<evidence type="ECO:0000313" key="9">
    <source>
        <dbReference type="Proteomes" id="UP001210865"/>
    </source>
</evidence>
<dbReference type="Pfam" id="PF04138">
    <property type="entry name" value="GtrA_DPMS_TM"/>
    <property type="match status" value="1"/>
</dbReference>
<keyword evidence="5 6" id="KW-0472">Membrane</keyword>
<organism evidence="8 9">
    <name type="scientific">Sphingomonas abietis</name>
    <dbReference type="NCBI Taxonomy" id="3012344"/>
    <lineage>
        <taxon>Bacteria</taxon>
        <taxon>Pseudomonadati</taxon>
        <taxon>Pseudomonadota</taxon>
        <taxon>Alphaproteobacteria</taxon>
        <taxon>Sphingomonadales</taxon>
        <taxon>Sphingomonadaceae</taxon>
        <taxon>Sphingomonas</taxon>
    </lineage>
</organism>
<dbReference type="InterPro" id="IPR051401">
    <property type="entry name" value="GtrA_CellWall_Glycosyl"/>
</dbReference>
<dbReference type="RefSeq" id="WP_270077336.1">
    <property type="nucleotide sequence ID" value="NZ_CP115174.1"/>
</dbReference>
<reference evidence="8 9" key="1">
    <citation type="submission" date="2022-12" db="EMBL/GenBank/DDBJ databases">
        <title>Sphingomonas abieness sp. nov., an endophytic bacterium isolated from Abies koreana.</title>
        <authorList>
            <person name="Jiang L."/>
            <person name="Lee J."/>
        </authorList>
    </citation>
    <scope>NUCLEOTIDE SEQUENCE [LARGE SCALE GENOMIC DNA]</scope>
    <source>
        <strain evidence="9">PAMB 00755</strain>
    </source>
</reference>
<feature type="transmembrane region" description="Helical" evidence="6">
    <location>
        <begin position="23"/>
        <end position="47"/>
    </location>
</feature>
<accession>A0ABY7NRW2</accession>
<dbReference type="InterPro" id="IPR007267">
    <property type="entry name" value="GtrA_DPMS_TM"/>
</dbReference>
<feature type="transmembrane region" description="Helical" evidence="6">
    <location>
        <begin position="121"/>
        <end position="138"/>
    </location>
</feature>
<evidence type="ECO:0000256" key="4">
    <source>
        <dbReference type="ARBA" id="ARBA00022989"/>
    </source>
</evidence>
<evidence type="ECO:0000256" key="2">
    <source>
        <dbReference type="ARBA" id="ARBA00009399"/>
    </source>
</evidence>
<proteinExistence type="inferred from homology"/>
<dbReference type="PANTHER" id="PTHR38459:SF1">
    <property type="entry name" value="PROPHAGE BACTOPRENOL-LINKED GLUCOSE TRANSLOCASE HOMOLOG"/>
    <property type="match status" value="1"/>
</dbReference>
<evidence type="ECO:0000256" key="5">
    <source>
        <dbReference type="ARBA" id="ARBA00023136"/>
    </source>
</evidence>
<feature type="domain" description="GtrA/DPMS transmembrane" evidence="7">
    <location>
        <begin position="25"/>
        <end position="143"/>
    </location>
</feature>
<keyword evidence="9" id="KW-1185">Reference proteome</keyword>
<sequence length="144" mass="16248">MRDGLVRLWTGLDHGHRALVVQLLRYGVVGVGVTLFQIVIYNVLIGAGHRPPLIANTLATMAAMVVGYTIHSRFTFDGHGERESEIKAIFRFVVTNGVVGFGVNSFWVWLFTQALHLSPHWPSVPMFCVTPAILFWLNRKWVFD</sequence>
<evidence type="ECO:0000313" key="8">
    <source>
        <dbReference type="EMBL" id="WBO22694.1"/>
    </source>
</evidence>
<comment type="subcellular location">
    <subcellularLocation>
        <location evidence="1">Membrane</location>
        <topology evidence="1">Multi-pass membrane protein</topology>
    </subcellularLocation>
</comment>
<keyword evidence="4 6" id="KW-1133">Transmembrane helix</keyword>
<dbReference type="PANTHER" id="PTHR38459">
    <property type="entry name" value="PROPHAGE BACTOPRENOL-LINKED GLUCOSE TRANSLOCASE HOMOLOG"/>
    <property type="match status" value="1"/>
</dbReference>
<evidence type="ECO:0000256" key="3">
    <source>
        <dbReference type="ARBA" id="ARBA00022692"/>
    </source>
</evidence>
<evidence type="ECO:0000256" key="6">
    <source>
        <dbReference type="SAM" id="Phobius"/>
    </source>
</evidence>
<gene>
    <name evidence="8" type="ORF">PBT88_00630</name>
</gene>
<evidence type="ECO:0000256" key="1">
    <source>
        <dbReference type="ARBA" id="ARBA00004141"/>
    </source>
</evidence>